<accession>A0A512BA62</accession>
<dbReference type="InterPro" id="IPR013783">
    <property type="entry name" value="Ig-like_fold"/>
</dbReference>
<dbReference type="PANTHER" id="PTHR48098">
    <property type="entry name" value="ENTEROCHELIN ESTERASE-RELATED"/>
    <property type="match status" value="1"/>
</dbReference>
<dbReference type="Proteomes" id="UP000321513">
    <property type="component" value="Unassembled WGS sequence"/>
</dbReference>
<gene>
    <name evidence="1" type="ORF">SAE01_13240</name>
</gene>
<name>A0A512BA62_9BACT</name>
<proteinExistence type="predicted"/>
<sequence length="377" mass="43056">MKHFLVALLFFIVGKESYSQYTVRLVVNEVGAKKLDDIYVTGNFNNWNPRDEKYKLKPFGLSRRAIILKDVAPGKYEFKFTRGGFDKVETTAKGEDVPNHEIIVKEDVAQDFNVPGWKDDYPDKPKPNTATAQVKVLDTAFVIPQLDRKRRIWVYLPKSYATGTKKYPVIYMHDGQNLFNEQTAPFGEWGIDEALDTLTRRTGKEAIIIGVDNGGDKRMTEYNPYDFKNYGKGEGSKYVDFLALTLKPFIDKKFRTLKDSTHTFVAGSSMGGLISLYAVIKYPEVFGGAGIFSPAFWTAPAIYDEVAKADLGRAIKRFYFYAGGKESEAMVPDMDKMIATIEKKGNYETRRLMNPLGKHNEATWRKEFVDFYQFIIR</sequence>
<dbReference type="InterPro" id="IPR050583">
    <property type="entry name" value="Mycobacterial_A85_antigen"/>
</dbReference>
<dbReference type="OrthoDB" id="9803578at2"/>
<comment type="caution">
    <text evidence="1">The sequence shown here is derived from an EMBL/GenBank/DDBJ whole genome shotgun (WGS) entry which is preliminary data.</text>
</comment>
<keyword evidence="1" id="KW-0067">ATP-binding</keyword>
<dbReference type="Gene3D" id="2.60.40.10">
    <property type="entry name" value="Immunoglobulins"/>
    <property type="match status" value="1"/>
</dbReference>
<dbReference type="RefSeq" id="WP_147202891.1">
    <property type="nucleotide sequence ID" value="NZ_BJYT01000004.1"/>
</dbReference>
<organism evidence="1 2">
    <name type="scientific">Segetibacter aerophilus</name>
    <dbReference type="NCBI Taxonomy" id="670293"/>
    <lineage>
        <taxon>Bacteria</taxon>
        <taxon>Pseudomonadati</taxon>
        <taxon>Bacteroidota</taxon>
        <taxon>Chitinophagia</taxon>
        <taxon>Chitinophagales</taxon>
        <taxon>Chitinophagaceae</taxon>
        <taxon>Segetibacter</taxon>
    </lineage>
</organism>
<protein>
    <submittedName>
        <fullName evidence="1">Phosphonate ABC transporter ATP-binding protein</fullName>
    </submittedName>
</protein>
<keyword evidence="1" id="KW-0547">Nucleotide-binding</keyword>
<dbReference type="SUPFAM" id="SSF81296">
    <property type="entry name" value="E set domains"/>
    <property type="match status" value="1"/>
</dbReference>
<dbReference type="Gene3D" id="3.40.50.1820">
    <property type="entry name" value="alpha/beta hydrolase"/>
    <property type="match status" value="1"/>
</dbReference>
<dbReference type="InterPro" id="IPR000801">
    <property type="entry name" value="Esterase-like"/>
</dbReference>
<keyword evidence="2" id="KW-1185">Reference proteome</keyword>
<evidence type="ECO:0000313" key="2">
    <source>
        <dbReference type="Proteomes" id="UP000321513"/>
    </source>
</evidence>
<reference evidence="1 2" key="1">
    <citation type="submission" date="2019-07" db="EMBL/GenBank/DDBJ databases">
        <title>Whole genome shotgun sequence of Segetibacter aerophilus NBRC 106135.</title>
        <authorList>
            <person name="Hosoyama A."/>
            <person name="Uohara A."/>
            <person name="Ohji S."/>
            <person name="Ichikawa N."/>
        </authorList>
    </citation>
    <scope>NUCLEOTIDE SEQUENCE [LARGE SCALE GENOMIC DNA]</scope>
    <source>
        <strain evidence="1 2">NBRC 106135</strain>
    </source>
</reference>
<dbReference type="InterPro" id="IPR014756">
    <property type="entry name" value="Ig_E-set"/>
</dbReference>
<dbReference type="EMBL" id="BJYT01000004">
    <property type="protein sequence ID" value="GEO08828.1"/>
    <property type="molecule type" value="Genomic_DNA"/>
</dbReference>
<dbReference type="AlphaFoldDB" id="A0A512BA62"/>
<dbReference type="GO" id="GO:0005524">
    <property type="term" value="F:ATP binding"/>
    <property type="evidence" value="ECO:0007669"/>
    <property type="project" value="UniProtKB-KW"/>
</dbReference>
<dbReference type="SUPFAM" id="SSF53474">
    <property type="entry name" value="alpha/beta-Hydrolases"/>
    <property type="match status" value="1"/>
</dbReference>
<dbReference type="CDD" id="cd02859">
    <property type="entry name" value="E_set_AMPKbeta_like_N"/>
    <property type="match status" value="1"/>
</dbReference>
<dbReference type="PANTHER" id="PTHR48098:SF6">
    <property type="entry name" value="FERRI-BACILLIBACTIN ESTERASE BESA"/>
    <property type="match status" value="1"/>
</dbReference>
<evidence type="ECO:0000313" key="1">
    <source>
        <dbReference type="EMBL" id="GEO08828.1"/>
    </source>
</evidence>
<dbReference type="Pfam" id="PF00756">
    <property type="entry name" value="Esterase"/>
    <property type="match status" value="1"/>
</dbReference>
<dbReference type="InterPro" id="IPR029058">
    <property type="entry name" value="AB_hydrolase_fold"/>
</dbReference>